<gene>
    <name evidence="4" type="ORF">WAE58_03730</name>
</gene>
<feature type="domain" description="Reverse transcriptase" evidence="3">
    <location>
        <begin position="411"/>
        <end position="662"/>
    </location>
</feature>
<protein>
    <submittedName>
        <fullName evidence="4">Reverse transcriptase domain-containing protein</fullName>
    </submittedName>
</protein>
<organism evidence="4 5">
    <name type="scientific">Pedobacter panaciterrae</name>
    <dbReference type="NCBI Taxonomy" id="363849"/>
    <lineage>
        <taxon>Bacteria</taxon>
        <taxon>Pseudomonadati</taxon>
        <taxon>Bacteroidota</taxon>
        <taxon>Sphingobacteriia</taxon>
        <taxon>Sphingobacteriales</taxon>
        <taxon>Sphingobacteriaceae</taxon>
        <taxon>Pedobacter</taxon>
    </lineage>
</organism>
<dbReference type="Pfam" id="PF22548">
    <property type="entry name" value="AEP-TOTE"/>
    <property type="match status" value="1"/>
</dbReference>
<evidence type="ECO:0000259" key="3">
    <source>
        <dbReference type="PROSITE" id="PS50878"/>
    </source>
</evidence>
<dbReference type="CDD" id="cd01651">
    <property type="entry name" value="RT_G2_intron"/>
    <property type="match status" value="1"/>
</dbReference>
<keyword evidence="4" id="KW-0695">RNA-directed DNA polymerase</keyword>
<evidence type="ECO:0000313" key="4">
    <source>
        <dbReference type="EMBL" id="MEJ2901515.1"/>
    </source>
</evidence>
<dbReference type="InterPro" id="IPR051083">
    <property type="entry name" value="GrpII_Intron_Splice-Mob/Def"/>
</dbReference>
<dbReference type="GO" id="GO:0003964">
    <property type="term" value="F:RNA-directed DNA polymerase activity"/>
    <property type="evidence" value="ECO:0007669"/>
    <property type="project" value="UniProtKB-KW"/>
</dbReference>
<feature type="transmembrane region" description="Helical" evidence="2">
    <location>
        <begin position="1481"/>
        <end position="1499"/>
    </location>
</feature>
<keyword evidence="2" id="KW-1133">Transmembrane helix</keyword>
<dbReference type="RefSeq" id="WP_337715271.1">
    <property type="nucleotide sequence ID" value="NZ_JBBEUB010000001.1"/>
</dbReference>
<keyword evidence="2" id="KW-0472">Membrane</keyword>
<evidence type="ECO:0000313" key="5">
    <source>
        <dbReference type="Proteomes" id="UP001378956"/>
    </source>
</evidence>
<keyword evidence="4" id="KW-0548">Nucleotidyltransferase</keyword>
<accession>A0ABU8NH42</accession>
<dbReference type="PROSITE" id="PS50878">
    <property type="entry name" value="RT_POL"/>
    <property type="match status" value="1"/>
</dbReference>
<name>A0ABU8NH42_9SPHI</name>
<dbReference type="PANTHER" id="PTHR34047:SF8">
    <property type="entry name" value="PROTEIN YKFC"/>
    <property type="match status" value="1"/>
</dbReference>
<evidence type="ECO:0000256" key="1">
    <source>
        <dbReference type="ARBA" id="ARBA00034120"/>
    </source>
</evidence>
<dbReference type="InterPro" id="IPR054347">
    <property type="entry name" value="TOTE_primase"/>
</dbReference>
<keyword evidence="4" id="KW-0808">Transferase</keyword>
<dbReference type="InterPro" id="IPR043502">
    <property type="entry name" value="DNA/RNA_pol_sf"/>
</dbReference>
<dbReference type="Pfam" id="PF00078">
    <property type="entry name" value="RVT_1"/>
    <property type="match status" value="1"/>
</dbReference>
<feature type="transmembrane region" description="Helical" evidence="2">
    <location>
        <begin position="1717"/>
        <end position="1737"/>
    </location>
</feature>
<keyword evidence="5" id="KW-1185">Reference proteome</keyword>
<proteinExistence type="inferred from homology"/>
<comment type="caution">
    <text evidence="4">The sequence shown here is derived from an EMBL/GenBank/DDBJ whole genome shotgun (WGS) entry which is preliminary data.</text>
</comment>
<reference evidence="4 5" key="1">
    <citation type="submission" date="2024-03" db="EMBL/GenBank/DDBJ databases">
        <title>Sequence of Lycoming College Course Isolates.</title>
        <authorList>
            <person name="Plotts O."/>
            <person name="Newman J."/>
        </authorList>
    </citation>
    <scope>NUCLEOTIDE SEQUENCE [LARGE SCALE GENOMIC DNA]</scope>
    <source>
        <strain evidence="4 5">CJB-3</strain>
    </source>
</reference>
<comment type="similarity">
    <text evidence="1">Belongs to the bacterial reverse transcriptase family.</text>
</comment>
<dbReference type="PANTHER" id="PTHR34047">
    <property type="entry name" value="NUCLEAR INTRON MATURASE 1, MITOCHONDRIAL-RELATED"/>
    <property type="match status" value="1"/>
</dbReference>
<sequence>MRQTQNAYVDSHSGPLNLNDLANHLSGSVSNAIYLLDQNSYCSTFCLDIDIPKMDIPDSANLREEVKRDKFLPVVRSLMDYITTSYNLSENCLLIEDTGGRGYHIWMFLEQPMPGLKVVGFLNEIRQGAGYPDLEIFPPKGSHGRKGFSKSLVRLPLGVHRKYNNSRSVFLHPGSLERITLSQVLDHLDLVEFVPESAIEEANARLGAIIGEKEIQAIKRGQKLKHEGVIPQNLGEVGELISRCPAINSLAVKAKNERNLKHHERFALAALLKNFQDGEPVLHGILSSCENYDLEKSSMQLATIDPCSISCKKLQSTEYGICKGWCNSTLEEAALSGKYPSPVWFSDLNTASIDLKTDQVTQGTIQEVASLRNLSLAWKKAKQQVVERDVFQDKMNFDLFESDLWNNLVMLRRQLLEGKWRHNNFLLVEIPKDKLNTSLRPFCSVSPREAVVEMAILNVVGPKIDSRFHKRSLGNRLAISPKSDNQIFQDWKIQNGIREFKKSSFSLFEPHNHYLLLDITKFYEFIRHDKLMNLLRQFVEDQVILDLIQQYIEAPFDRVEHEYEGHRRTVGIPQGPALSALLANLYLNELDYWLAENSIDFVRYVDDLAILFENVEMAEGALAEYEQALNQEYGLNLNLDKKEGPHPVTKSEKLHNFLDKIRYDFVRSNVSTADLNREEQEELFETLNKVAGNVDQDIRTLTKSLGFYVRFSQHLRNAELENKVFKIATFLLEEDRPKHSATCIAVSSLIKSCSEPEKTNWQLFKGLLDNRTDEYFKIIVAQEAGKLYEVSQLQNLSEEIIQLLIQLAADGSAPVAAAAAINTLIRIQELRLDEENINKFKAIGVGSGIFLRMRVVAWLDRQELVNETYLARALPETLFEIELMGSLLRFSSGGIFQELIKAIQILPFAILCLPRVVLKAILFQNAAGVQLFEILNDEDKKKSSYYIAEKTVEFIFADQDAPVKIQQMLTFLSGENQTLLYRELFLFASSGRLLAANTSLPNPGNVEEHDPIKYQLETEPCLPGVVLGELVFPFYRYIHFGSNTDGKALFHEQLNDNELMKVGKSVSDYLKAMNALMAHSLTLQSLTSINTQEGFLLMATIVPAEYQSLNDFLSTQTLSPNQIWDLLQKINELVKQCMQILSPISETVLVPVPTLHTVFIHTSGKMIFGLNSLTIGSERRFVGKQNMDYKLQSDRWLVEILGLLLYELDTSKCAVQELVRSGKIAKENLSLLQDSHGLIFWSIINKATQFTPANRYALVDYFLKDVAIWTQIQTAFLANQNILEADKKLVNTLWSIEIKINRIAAREYHASESLLNYGLKMQRRIVDMLADKEVHQAAPFTDSWQLIGYGEHYDRHLATVQATAISKRVDDLVVTYRQNLGIKEDITFTKWLLISSATIELEALRRSMFLLAKDKAVEDELKKLTEFLAMETATGHTFIVKSVSDAPLIRESCAVFKENLPDLENRIKVWLERPATIPSPLWTYDILLVMFIIVSKYYGLEFLSDSGKSCQLKARRKLFNATEVMIILQKLTEIFRCDLGRVTTNSHVFGAPYTVSKMIGLNEVNLHLARNLYRCYDYLQVAINGQLKFSDFAVFIRSRRKQVLLSQPLVIEEIHNPFDTHHGIGCAFSIDVQEVNGKLVPSFASFPIVGHKTLDRKLLPELKKVSAYILLSWRTNYQRRNPYTSMLLDLHILYLVGGVLVFYIALQLLGQPGEKEVVLNGFVYGIIFILFSSYFVVSWKRFMNHKSKISVFIKELN</sequence>
<feature type="transmembrane region" description="Helical" evidence="2">
    <location>
        <begin position="1686"/>
        <end position="1705"/>
    </location>
</feature>
<dbReference type="EMBL" id="JBBEUB010000001">
    <property type="protein sequence ID" value="MEJ2901515.1"/>
    <property type="molecule type" value="Genomic_DNA"/>
</dbReference>
<keyword evidence="2" id="KW-0812">Transmembrane</keyword>
<dbReference type="SUPFAM" id="SSF56672">
    <property type="entry name" value="DNA/RNA polymerases"/>
    <property type="match status" value="1"/>
</dbReference>
<dbReference type="Proteomes" id="UP001378956">
    <property type="component" value="Unassembled WGS sequence"/>
</dbReference>
<dbReference type="InterPro" id="IPR000477">
    <property type="entry name" value="RT_dom"/>
</dbReference>
<evidence type="ECO:0000256" key="2">
    <source>
        <dbReference type="SAM" id="Phobius"/>
    </source>
</evidence>